<evidence type="ECO:0000313" key="2">
    <source>
        <dbReference type="EMBL" id="DAE20143.1"/>
    </source>
</evidence>
<feature type="transmembrane region" description="Helical" evidence="1">
    <location>
        <begin position="6"/>
        <end position="26"/>
    </location>
</feature>
<keyword evidence="1" id="KW-0472">Membrane</keyword>
<name>A0A8S5QLJ9_9CAUD</name>
<keyword evidence="1" id="KW-0812">Transmembrane</keyword>
<proteinExistence type="predicted"/>
<accession>A0A8S5QLJ9</accession>
<protein>
    <submittedName>
        <fullName evidence="2">Uncharacterized protein</fullName>
    </submittedName>
</protein>
<dbReference type="EMBL" id="BK015689">
    <property type="protein sequence ID" value="DAE20143.1"/>
    <property type="molecule type" value="Genomic_DNA"/>
</dbReference>
<organism evidence="2">
    <name type="scientific">CrAss-like virus sp. ctYsL76</name>
    <dbReference type="NCBI Taxonomy" id="2826826"/>
    <lineage>
        <taxon>Viruses</taxon>
        <taxon>Duplodnaviria</taxon>
        <taxon>Heunggongvirae</taxon>
        <taxon>Uroviricota</taxon>
        <taxon>Caudoviricetes</taxon>
        <taxon>Crassvirales</taxon>
    </lineage>
</organism>
<evidence type="ECO:0000256" key="1">
    <source>
        <dbReference type="SAM" id="Phobius"/>
    </source>
</evidence>
<reference evidence="2" key="1">
    <citation type="journal article" date="2021" name="Proc. Natl. Acad. Sci. U.S.A.">
        <title>A Catalog of Tens of Thousands of Viruses from Human Metagenomes Reveals Hidden Associations with Chronic Diseases.</title>
        <authorList>
            <person name="Tisza M.J."/>
            <person name="Buck C.B."/>
        </authorList>
    </citation>
    <scope>NUCLEOTIDE SEQUENCE</scope>
    <source>
        <strain evidence="2">CtYsL76</strain>
    </source>
</reference>
<sequence length="46" mass="5407">MFIFGFTIGFILGIVFFSYAVCMVSIKYPEEFDEKMRSLRDTTNNK</sequence>
<keyword evidence="1" id="KW-1133">Transmembrane helix</keyword>